<gene>
    <name evidence="2" type="ORF">SAMN04488115_109127</name>
</gene>
<dbReference type="InterPro" id="IPR027417">
    <property type="entry name" value="P-loop_NTPase"/>
</dbReference>
<dbReference type="SUPFAM" id="SSF52540">
    <property type="entry name" value="P-loop containing nucleoside triphosphate hydrolases"/>
    <property type="match status" value="1"/>
</dbReference>
<dbReference type="SUPFAM" id="SSF89550">
    <property type="entry name" value="PHP domain-like"/>
    <property type="match status" value="1"/>
</dbReference>
<keyword evidence="1" id="KW-0175">Coiled coil</keyword>
<accession>A0A1H6C8H6</accession>
<protein>
    <submittedName>
        <fullName evidence="2">Uncharacterized protein</fullName>
    </submittedName>
</protein>
<dbReference type="Proteomes" id="UP000236743">
    <property type="component" value="Unassembled WGS sequence"/>
</dbReference>
<dbReference type="EMBL" id="FNUY01000009">
    <property type="protein sequence ID" value="SEG69203.1"/>
    <property type="molecule type" value="Genomic_DNA"/>
</dbReference>
<organism evidence="2 3">
    <name type="scientific">Bosea lathyri</name>
    <dbReference type="NCBI Taxonomy" id="1036778"/>
    <lineage>
        <taxon>Bacteria</taxon>
        <taxon>Pseudomonadati</taxon>
        <taxon>Pseudomonadota</taxon>
        <taxon>Alphaproteobacteria</taxon>
        <taxon>Hyphomicrobiales</taxon>
        <taxon>Boseaceae</taxon>
        <taxon>Bosea</taxon>
    </lineage>
</organism>
<dbReference type="AlphaFoldDB" id="A0A1H6C8H6"/>
<keyword evidence="3" id="KW-1185">Reference proteome</keyword>
<dbReference type="InterPro" id="IPR016195">
    <property type="entry name" value="Pol/histidinol_Pase-like"/>
</dbReference>
<evidence type="ECO:0000313" key="2">
    <source>
        <dbReference type="EMBL" id="SEG69203.1"/>
    </source>
</evidence>
<dbReference type="Gene3D" id="3.20.20.140">
    <property type="entry name" value="Metal-dependent hydrolases"/>
    <property type="match status" value="1"/>
</dbReference>
<dbReference type="RefSeq" id="WP_103874379.1">
    <property type="nucleotide sequence ID" value="NZ_FNUY01000009.1"/>
</dbReference>
<sequence length="1021" mass="114335">MFSRGSEWREWDLHIHSPASFHWDGERFGSDKACNDHLIDEMIGALNDAAPTAYALMDYWTFDGWFALKTRRIEAGAPELTKTVFPGIELRLAAPMSARLNAHVIFSNEIEDQHLKDFLSRLKLELTNQPLSHHALIAYARNAGADKLRKHGFEKGKIASDDAQAFVAGCKIAEINVDSYKEAIRLVPDGQAIGFMPFSTNDGLESIDAMEHYAYTLGLFESSPIFETRKPDLWAAFCGVETEGNKKWFGNFQAALKGIPRLAVSGSDAHRFRGNGDNDKRGYGDFPSGKRSWLKADPTWKGLLQALKEPAKRSFLGERPPKLERINQHKTFYIDRIRIIKSLESTLTDSWLDGTEIPLNPDLVAIIGNKGSGKSALADILALLGNSQQSAHFSFLKRDRFRGKSGEPARQFTGELLWLAGDPCVMTLADDPSAERVELVRYIPQGRFEALCNDHVSGKTDQFEKELRDVIFSHVPKTVRLEALSFDQLIEQQENVFRARASELRKSLRALNEQIVDIEDQLHPNVQKNLAEQIRLKQKQIEEHTSIKPVAVEEPTEELTADQQRASARLAEIGAALEKLKSDAKKAAEDRQTIGRKQRALRNIGERITLFEKQFAVFIAEIAGDLAAAGLKADDLIKLTIDRTVLPGRQQALATSDDEIAKKGEQDVAAEAALVGEEKQLSEQLNEPQQKYQANVQSLKEWQTALEVIEGSETEPESLRGLRRRVAQITELPTNVVEKRASRREITIQIFAVLAEQRAAREALFAPLQELIQENSLIRDEYKLQFQAKLLGSSDAIATNLFGAIKQNIGELRGEDESLAAVRSRFERYRFESATDATGFAEDIASLLTESAGKAANDVPGIRTLMRKEKDPAEVYNYIFGLQYLEPKYTLLFQDTQIEQLSPGQRGALLLIFYLLVDKGRNPIVLDQPEENLDNETVVSLLVPVLNEAKKSRQIIMVTHNPNLAVVCDAEQIIHATFDRKSGARISYRSGSIEDGIMNRAVVDVLEGTKVAFNNRGQKYH</sequence>
<reference evidence="2 3" key="1">
    <citation type="submission" date="2016-10" db="EMBL/GenBank/DDBJ databases">
        <authorList>
            <person name="de Groot N.N."/>
        </authorList>
    </citation>
    <scope>NUCLEOTIDE SEQUENCE [LARGE SCALE GENOMIC DNA]</scope>
    <source>
        <strain evidence="2 3">DSM 26656</strain>
    </source>
</reference>
<proteinExistence type="predicted"/>
<evidence type="ECO:0000313" key="3">
    <source>
        <dbReference type="Proteomes" id="UP000236743"/>
    </source>
</evidence>
<evidence type="ECO:0000256" key="1">
    <source>
        <dbReference type="SAM" id="Coils"/>
    </source>
</evidence>
<dbReference type="NCBIfam" id="NF045780">
    <property type="entry name" value="TrlF_fam_ATP"/>
    <property type="match status" value="1"/>
</dbReference>
<feature type="coiled-coil region" evidence="1">
    <location>
        <begin position="570"/>
        <end position="597"/>
    </location>
</feature>
<dbReference type="OrthoDB" id="9791620at2"/>
<name>A0A1H6C8H6_9HYPH</name>
<dbReference type="InterPro" id="IPR054787">
    <property type="entry name" value="TrlF_ATPase"/>
</dbReference>
<dbReference type="Gene3D" id="3.40.50.300">
    <property type="entry name" value="P-loop containing nucleotide triphosphate hydrolases"/>
    <property type="match status" value="2"/>
</dbReference>